<keyword evidence="4" id="KW-1185">Reference proteome</keyword>
<feature type="compositionally biased region" description="Polar residues" evidence="2">
    <location>
        <begin position="43"/>
        <end position="66"/>
    </location>
</feature>
<comment type="caution">
    <text evidence="3">The sequence shown here is derived from an EMBL/GenBank/DDBJ whole genome shotgun (WGS) entry which is preliminary data.</text>
</comment>
<gene>
    <name evidence="3" type="ORF">PMAYCL1PPCAC_11863</name>
</gene>
<proteinExistence type="predicted"/>
<feature type="region of interest" description="Disordered" evidence="2">
    <location>
        <begin position="344"/>
        <end position="367"/>
    </location>
</feature>
<evidence type="ECO:0000256" key="2">
    <source>
        <dbReference type="SAM" id="MobiDB-lite"/>
    </source>
</evidence>
<organism evidence="3 4">
    <name type="scientific">Pristionchus mayeri</name>
    <dbReference type="NCBI Taxonomy" id="1317129"/>
    <lineage>
        <taxon>Eukaryota</taxon>
        <taxon>Metazoa</taxon>
        <taxon>Ecdysozoa</taxon>
        <taxon>Nematoda</taxon>
        <taxon>Chromadorea</taxon>
        <taxon>Rhabditida</taxon>
        <taxon>Rhabditina</taxon>
        <taxon>Diplogasteromorpha</taxon>
        <taxon>Diplogasteroidea</taxon>
        <taxon>Neodiplogasteridae</taxon>
        <taxon>Pristionchus</taxon>
    </lineage>
</organism>
<dbReference type="EMBL" id="BTRK01000003">
    <property type="protein sequence ID" value="GMR41668.1"/>
    <property type="molecule type" value="Genomic_DNA"/>
</dbReference>
<protein>
    <submittedName>
        <fullName evidence="3">Uncharacterized protein</fullName>
    </submittedName>
</protein>
<feature type="compositionally biased region" description="Basic and acidic residues" evidence="2">
    <location>
        <begin position="292"/>
        <end position="327"/>
    </location>
</feature>
<feature type="compositionally biased region" description="Acidic residues" evidence="2">
    <location>
        <begin position="357"/>
        <end position="367"/>
    </location>
</feature>
<feature type="region of interest" description="Disordered" evidence="2">
    <location>
        <begin position="287"/>
        <end position="328"/>
    </location>
</feature>
<name>A0AAN4ZNA7_9BILA</name>
<feature type="region of interest" description="Disordered" evidence="2">
    <location>
        <begin position="1"/>
        <end position="67"/>
    </location>
</feature>
<evidence type="ECO:0000313" key="4">
    <source>
        <dbReference type="Proteomes" id="UP001328107"/>
    </source>
</evidence>
<dbReference type="Proteomes" id="UP001328107">
    <property type="component" value="Unassembled WGS sequence"/>
</dbReference>
<feature type="coiled-coil region" evidence="1">
    <location>
        <begin position="158"/>
        <end position="238"/>
    </location>
</feature>
<feature type="region of interest" description="Disordered" evidence="2">
    <location>
        <begin position="249"/>
        <end position="272"/>
    </location>
</feature>
<feature type="non-terminal residue" evidence="3">
    <location>
        <position position="367"/>
    </location>
</feature>
<accession>A0AAN4ZNA7</accession>
<dbReference type="AlphaFoldDB" id="A0AAN4ZNA7"/>
<sequence length="367" mass="44448">VKMQRDDYADPDSGHPTPRDEFNPEEATTSTPISFRRRPSGIRPNSSMSDLFSTRESPRPSNSHSSDYIIVNSVIELTRKNQRMEEELDQIRNQSMMSEQELETSKARIAELEEQARYFTWAGPTFDLRSDGIKEEATSSIFNGDEKWREQEEKWMEGREEMKKKEEMEEKLKEELDNERRRVDEMKEWQLKCERMEAEKEENEIKMRSDVESIEELLKEKEEEIEMLKEKLREWDRDSFSDSASIRAAEREVKERRRTIHDETMNEEEVEEANRRMMIDNMRRRNKELEEEVKKREKEMEELRVSTEEEKKKIRERMEEGKEDVMKRANSFVERNKAIVKEKEEEMNEEMRRMEKEMEDVKEELKR</sequence>
<reference evidence="4" key="1">
    <citation type="submission" date="2022-10" db="EMBL/GenBank/DDBJ databases">
        <title>Genome assembly of Pristionchus species.</title>
        <authorList>
            <person name="Yoshida K."/>
            <person name="Sommer R.J."/>
        </authorList>
    </citation>
    <scope>NUCLEOTIDE SEQUENCE [LARGE SCALE GENOMIC DNA]</scope>
    <source>
        <strain evidence="4">RS5460</strain>
    </source>
</reference>
<feature type="compositionally biased region" description="Basic and acidic residues" evidence="2">
    <location>
        <begin position="249"/>
        <end position="264"/>
    </location>
</feature>
<evidence type="ECO:0000313" key="3">
    <source>
        <dbReference type="EMBL" id="GMR41668.1"/>
    </source>
</evidence>
<evidence type="ECO:0000256" key="1">
    <source>
        <dbReference type="SAM" id="Coils"/>
    </source>
</evidence>
<keyword evidence="1" id="KW-0175">Coiled coil</keyword>
<feature type="compositionally biased region" description="Basic and acidic residues" evidence="2">
    <location>
        <begin position="344"/>
        <end position="356"/>
    </location>
</feature>
<feature type="coiled-coil region" evidence="1">
    <location>
        <begin position="74"/>
        <end position="115"/>
    </location>
</feature>
<feature type="non-terminal residue" evidence="3">
    <location>
        <position position="1"/>
    </location>
</feature>